<dbReference type="InterPro" id="IPR011009">
    <property type="entry name" value="Kinase-like_dom_sf"/>
</dbReference>
<dbReference type="InterPro" id="IPR002575">
    <property type="entry name" value="Aminoglycoside_PTrfase"/>
</dbReference>
<evidence type="ECO:0000313" key="3">
    <source>
        <dbReference type="EMBL" id="TLX62953.1"/>
    </source>
</evidence>
<dbReference type="GO" id="GO:0004413">
    <property type="term" value="F:homoserine kinase activity"/>
    <property type="evidence" value="ECO:0007669"/>
    <property type="project" value="TreeGrafter"/>
</dbReference>
<dbReference type="PANTHER" id="PTHR21064:SF6">
    <property type="entry name" value="AMINOGLYCOSIDE PHOSPHOTRANSFERASE DOMAIN-CONTAINING PROTEIN"/>
    <property type="match status" value="1"/>
</dbReference>
<proteinExistence type="inferred from homology"/>
<dbReference type="SUPFAM" id="SSF56112">
    <property type="entry name" value="Protein kinase-like (PK-like)"/>
    <property type="match status" value="1"/>
</dbReference>
<dbReference type="AlphaFoldDB" id="A0A5R9QDW5"/>
<name>A0A5R9QDW5_9GAMM</name>
<dbReference type="PANTHER" id="PTHR21064">
    <property type="entry name" value="AMINOGLYCOSIDE PHOSPHOTRANSFERASE DOMAIN-CONTAINING PROTEIN-RELATED"/>
    <property type="match status" value="1"/>
</dbReference>
<comment type="caution">
    <text evidence="3">The sequence shown here is derived from an EMBL/GenBank/DDBJ whole genome shotgun (WGS) entry which is preliminary data.</text>
</comment>
<evidence type="ECO:0000256" key="1">
    <source>
        <dbReference type="ARBA" id="ARBA00038240"/>
    </source>
</evidence>
<dbReference type="EMBL" id="QLAG01000015">
    <property type="protein sequence ID" value="TLX62953.1"/>
    <property type="molecule type" value="Genomic_DNA"/>
</dbReference>
<comment type="similarity">
    <text evidence="1">Belongs to the pseudomonas-type ThrB family.</text>
</comment>
<evidence type="ECO:0000313" key="4">
    <source>
        <dbReference type="Proteomes" id="UP000306753"/>
    </source>
</evidence>
<gene>
    <name evidence="3" type="ORF">DN820_13085</name>
</gene>
<sequence length="332" mass="37533">MLYQSDFLERLEAGLRVLLPEWEMAPDAALKLLTISENATYLAEDVAGRRLVLRVQRPEYHSLAEIESELAWIRALRESGLVSTSAPVATVDGRALSCFVDGQTLRHVTAFEWVPGSEPEPGSQLISWYRVLGQTNARLHQHSLCWPQPQGFTRKVWNFDTIIGEQAYWGDWRNALGLTAEGREVLERTQALLRGQTEAYGMAPERFGLVHCDMRLANLLVDGERLTVIDFDDCGFSWFVYDFAACLSFLEEDPRVGEFLAAWLEGYRSVAPLSEEDERAIPMFLMLRRMQLTAWVASHAETPTAQSMGEDYTRGTVALAQRYLDTHSGDIP</sequence>
<feature type="domain" description="Aminoglycoside phosphotransferase" evidence="2">
    <location>
        <begin position="37"/>
        <end position="272"/>
    </location>
</feature>
<keyword evidence="3" id="KW-0808">Transferase</keyword>
<accession>A0A5R9QDW5</accession>
<protein>
    <submittedName>
        <fullName evidence="3">Aminoglycoside phosphotransferase</fullName>
    </submittedName>
</protein>
<organism evidence="3 4">
    <name type="scientific">Stutzerimonas nosocomialis</name>
    <dbReference type="NCBI Taxonomy" id="1056496"/>
    <lineage>
        <taxon>Bacteria</taxon>
        <taxon>Pseudomonadati</taxon>
        <taxon>Pseudomonadota</taxon>
        <taxon>Gammaproteobacteria</taxon>
        <taxon>Pseudomonadales</taxon>
        <taxon>Pseudomonadaceae</taxon>
        <taxon>Stutzerimonas</taxon>
    </lineage>
</organism>
<keyword evidence="4" id="KW-1185">Reference proteome</keyword>
<dbReference type="InterPro" id="IPR050249">
    <property type="entry name" value="Pseudomonas-type_ThrB"/>
</dbReference>
<dbReference type="Gene3D" id="3.90.1200.10">
    <property type="match status" value="1"/>
</dbReference>
<reference evidence="3 4" key="1">
    <citation type="journal article" date="2017" name="Eur. J. Clin. Microbiol. Infect. Dis.">
        <title>Uncommonly isolated clinical Pseudomonas: identification and phylogenetic assignation.</title>
        <authorList>
            <person name="Mulet M."/>
            <person name="Gomila M."/>
            <person name="Ramirez A."/>
            <person name="Cardew S."/>
            <person name="Moore E.R."/>
            <person name="Lalucat J."/>
            <person name="Garcia-Valdes E."/>
        </authorList>
    </citation>
    <scope>NUCLEOTIDE SEQUENCE [LARGE SCALE GENOMIC DNA]</scope>
    <source>
        <strain evidence="3 4">SD129</strain>
    </source>
</reference>
<dbReference type="GO" id="GO:0009088">
    <property type="term" value="P:threonine biosynthetic process"/>
    <property type="evidence" value="ECO:0007669"/>
    <property type="project" value="TreeGrafter"/>
</dbReference>
<dbReference type="RefSeq" id="WP_023082608.1">
    <property type="nucleotide sequence ID" value="NZ_QLAG01000015.1"/>
</dbReference>
<dbReference type="Proteomes" id="UP000306753">
    <property type="component" value="Unassembled WGS sequence"/>
</dbReference>
<evidence type="ECO:0000259" key="2">
    <source>
        <dbReference type="Pfam" id="PF01636"/>
    </source>
</evidence>
<dbReference type="Pfam" id="PF01636">
    <property type="entry name" value="APH"/>
    <property type="match status" value="1"/>
</dbReference>